<feature type="domain" description="GST C-terminal" evidence="3">
    <location>
        <begin position="94"/>
        <end position="219"/>
    </location>
</feature>
<dbReference type="InterPro" id="IPR010987">
    <property type="entry name" value="Glutathione-S-Trfase_C-like"/>
</dbReference>
<name>A0ABR0E894_ZASCE</name>
<accession>A0ABR0E894</accession>
<dbReference type="Proteomes" id="UP001305779">
    <property type="component" value="Unassembled WGS sequence"/>
</dbReference>
<evidence type="ECO:0000256" key="1">
    <source>
        <dbReference type="ARBA" id="ARBA00007409"/>
    </source>
</evidence>
<dbReference type="PANTHER" id="PTHR44051:SF3">
    <property type="entry name" value="TRANSCRIPTIONAL REGULATOR URE2"/>
    <property type="match status" value="1"/>
</dbReference>
<evidence type="ECO:0000259" key="3">
    <source>
        <dbReference type="PROSITE" id="PS50405"/>
    </source>
</evidence>
<comment type="caution">
    <text evidence="4">The sequence shown here is derived from an EMBL/GenBank/DDBJ whole genome shotgun (WGS) entry which is preliminary data.</text>
</comment>
<dbReference type="EMBL" id="JAXOVC010000008">
    <property type="protein sequence ID" value="KAK4497658.1"/>
    <property type="molecule type" value="Genomic_DNA"/>
</dbReference>
<evidence type="ECO:0000313" key="4">
    <source>
        <dbReference type="EMBL" id="KAK4497658.1"/>
    </source>
</evidence>
<evidence type="ECO:0000259" key="2">
    <source>
        <dbReference type="PROSITE" id="PS50404"/>
    </source>
</evidence>
<dbReference type="InterPro" id="IPR036249">
    <property type="entry name" value="Thioredoxin-like_sf"/>
</dbReference>
<dbReference type="SUPFAM" id="SSF47616">
    <property type="entry name" value="GST C-terminal domain-like"/>
    <property type="match status" value="1"/>
</dbReference>
<dbReference type="SFLD" id="SFLDS00019">
    <property type="entry name" value="Glutathione_Transferase_(cytos"/>
    <property type="match status" value="1"/>
</dbReference>
<evidence type="ECO:0000313" key="5">
    <source>
        <dbReference type="Proteomes" id="UP001305779"/>
    </source>
</evidence>
<gene>
    <name evidence="4" type="ORF">PRZ48_010311</name>
</gene>
<dbReference type="PROSITE" id="PS50404">
    <property type="entry name" value="GST_NTER"/>
    <property type="match status" value="1"/>
</dbReference>
<keyword evidence="5" id="KW-1185">Reference proteome</keyword>
<dbReference type="Pfam" id="PF00043">
    <property type="entry name" value="GST_C"/>
    <property type="match status" value="1"/>
</dbReference>
<dbReference type="SFLD" id="SFLDG01151">
    <property type="entry name" value="Main.2:_Nu-like"/>
    <property type="match status" value="1"/>
</dbReference>
<dbReference type="InterPro" id="IPR004046">
    <property type="entry name" value="GST_C"/>
</dbReference>
<dbReference type="Gene3D" id="1.20.1050.130">
    <property type="match status" value="1"/>
</dbReference>
<dbReference type="Pfam" id="PF13409">
    <property type="entry name" value="GST_N_2"/>
    <property type="match status" value="1"/>
</dbReference>
<dbReference type="InterPro" id="IPR004045">
    <property type="entry name" value="Glutathione_S-Trfase_N"/>
</dbReference>
<dbReference type="SUPFAM" id="SSF52833">
    <property type="entry name" value="Thioredoxin-like"/>
    <property type="match status" value="1"/>
</dbReference>
<protein>
    <recommendedName>
        <fullName evidence="6">Glutathione S-transferase</fullName>
    </recommendedName>
</protein>
<dbReference type="PROSITE" id="PS50405">
    <property type="entry name" value="GST_CTER"/>
    <property type="match status" value="1"/>
</dbReference>
<dbReference type="InterPro" id="IPR040079">
    <property type="entry name" value="Glutathione_S-Trfase"/>
</dbReference>
<organism evidence="4 5">
    <name type="scientific">Zasmidium cellare</name>
    <name type="common">Wine cellar mold</name>
    <name type="synonym">Racodium cellare</name>
    <dbReference type="NCBI Taxonomy" id="395010"/>
    <lineage>
        <taxon>Eukaryota</taxon>
        <taxon>Fungi</taxon>
        <taxon>Dikarya</taxon>
        <taxon>Ascomycota</taxon>
        <taxon>Pezizomycotina</taxon>
        <taxon>Dothideomycetes</taxon>
        <taxon>Dothideomycetidae</taxon>
        <taxon>Mycosphaerellales</taxon>
        <taxon>Mycosphaerellaceae</taxon>
        <taxon>Zasmidium</taxon>
    </lineage>
</organism>
<dbReference type="SFLD" id="SFLDG00358">
    <property type="entry name" value="Main_(cytGST)"/>
    <property type="match status" value="1"/>
</dbReference>
<feature type="domain" description="GST N-terminal" evidence="2">
    <location>
        <begin position="6"/>
        <end position="88"/>
    </location>
</feature>
<sequence>MSSSLKPITLWGHKTGPNSWKVAFILEELGIPYEHKFLQLAEMKEEPYEALNPNGRVPTIEDPNNDGLTIWESGACIDYILEKYDTEGKLLPKNEKTKWTARSWRDFQMSGQGPYFGQYSWFINYHPEKVQTAIDRYGNEMLRIVGVMDKQLSKTKFLAGEEITYADLMWVPYFIVAWRVPDVVWEERFPSWGRWWKEIQGREAVEKVWQGWMRLRKEVIGR</sequence>
<dbReference type="InterPro" id="IPR036282">
    <property type="entry name" value="Glutathione-S-Trfase_C_sf"/>
</dbReference>
<dbReference type="CDD" id="cd03048">
    <property type="entry name" value="GST_N_Ure2p_like"/>
    <property type="match status" value="1"/>
</dbReference>
<proteinExistence type="inferred from homology"/>
<reference evidence="4 5" key="1">
    <citation type="journal article" date="2023" name="G3 (Bethesda)">
        <title>A chromosome-level genome assembly of Zasmidium syzygii isolated from banana leaves.</title>
        <authorList>
            <person name="van Westerhoven A.C."/>
            <person name="Mehrabi R."/>
            <person name="Talebi R."/>
            <person name="Steentjes M.B.F."/>
            <person name="Corcolon B."/>
            <person name="Chong P.A."/>
            <person name="Kema G.H.J."/>
            <person name="Seidl M.F."/>
        </authorList>
    </citation>
    <scope>NUCLEOTIDE SEQUENCE [LARGE SCALE GENOMIC DNA]</scope>
    <source>
        <strain evidence="4 5">P124</strain>
    </source>
</reference>
<comment type="similarity">
    <text evidence="1">Belongs to the GST superfamily.</text>
</comment>
<evidence type="ECO:0008006" key="6">
    <source>
        <dbReference type="Google" id="ProtNLM"/>
    </source>
</evidence>
<dbReference type="PANTHER" id="PTHR44051">
    <property type="entry name" value="GLUTATHIONE S-TRANSFERASE-RELATED"/>
    <property type="match status" value="1"/>
</dbReference>